<dbReference type="InterPro" id="IPR052061">
    <property type="entry name" value="PTE-AB_protein"/>
</dbReference>
<evidence type="ECO:0000259" key="1">
    <source>
        <dbReference type="Pfam" id="PF03061"/>
    </source>
</evidence>
<dbReference type="InterPro" id="IPR029069">
    <property type="entry name" value="HotDog_dom_sf"/>
</dbReference>
<reference evidence="2 3" key="1">
    <citation type="submission" date="2021-08" db="EMBL/GenBank/DDBJ databases">
        <title>Complete genome sequence of Leptospira kobayashii strain E30.</title>
        <authorList>
            <person name="Nakao R."/>
            <person name="Nakamura S."/>
            <person name="Masuzawa T."/>
            <person name="Koizumi N."/>
        </authorList>
    </citation>
    <scope>NUCLEOTIDE SEQUENCE [LARGE SCALE GENOMIC DNA]</scope>
    <source>
        <strain evidence="2 3">E30</strain>
    </source>
</reference>
<evidence type="ECO:0000313" key="2">
    <source>
        <dbReference type="EMBL" id="BDA78367.1"/>
    </source>
</evidence>
<dbReference type="PANTHER" id="PTHR47260">
    <property type="entry name" value="UPF0644 PROTEIN PB2B4.06"/>
    <property type="match status" value="1"/>
</dbReference>
<dbReference type="InterPro" id="IPR006683">
    <property type="entry name" value="Thioestr_dom"/>
</dbReference>
<dbReference type="Proteomes" id="UP000245263">
    <property type="component" value="Chromosome 1"/>
</dbReference>
<organism evidence="2 3">
    <name type="scientific">Leptospira kobayashii</name>
    <dbReference type="NCBI Taxonomy" id="1917830"/>
    <lineage>
        <taxon>Bacteria</taxon>
        <taxon>Pseudomonadati</taxon>
        <taxon>Spirochaetota</taxon>
        <taxon>Spirochaetia</taxon>
        <taxon>Leptospirales</taxon>
        <taxon>Leptospiraceae</taxon>
        <taxon>Leptospira</taxon>
    </lineage>
</organism>
<dbReference type="Pfam" id="PF03061">
    <property type="entry name" value="4HBT"/>
    <property type="match status" value="1"/>
</dbReference>
<dbReference type="SUPFAM" id="SSF54637">
    <property type="entry name" value="Thioesterase/thiol ester dehydrase-isomerase"/>
    <property type="match status" value="1"/>
</dbReference>
<protein>
    <submittedName>
        <fullName evidence="2">Thioesterase</fullName>
    </submittedName>
</protein>
<dbReference type="PANTHER" id="PTHR47260:SF3">
    <property type="entry name" value="THIOESTERASE FAMILY PROTEIN (AFU_ORTHOLOGUE AFUA_7G03960)"/>
    <property type="match status" value="1"/>
</dbReference>
<dbReference type="CDD" id="cd03443">
    <property type="entry name" value="PaaI_thioesterase"/>
    <property type="match status" value="1"/>
</dbReference>
<sequence>MFRRKARFPPKNPQNRPRLDLARFMLDTRVFLACYGGMKSVAKKNLSFASSPDNADGLQLKITFDEDTKTAFGDYTCPDKYQGLPDQIHPGIISTILDEIMMKINEAMNFETTTGELTIRFLQPAKVNEPLHLRGWFVKKNKKIIENRAEIENEIGKIVARGKGKYIEAED</sequence>
<accession>A0ABM7UI29</accession>
<name>A0ABM7UI29_9LEPT</name>
<proteinExistence type="predicted"/>
<evidence type="ECO:0000313" key="3">
    <source>
        <dbReference type="Proteomes" id="UP000245263"/>
    </source>
</evidence>
<feature type="domain" description="Thioesterase" evidence="1">
    <location>
        <begin position="88"/>
        <end position="158"/>
    </location>
</feature>
<keyword evidence="3" id="KW-1185">Reference proteome</keyword>
<dbReference type="Gene3D" id="3.10.129.10">
    <property type="entry name" value="Hotdog Thioesterase"/>
    <property type="match status" value="1"/>
</dbReference>
<gene>
    <name evidence="2" type="ORF">LPTSP3_g12970</name>
</gene>
<dbReference type="EMBL" id="AP025028">
    <property type="protein sequence ID" value="BDA78367.1"/>
    <property type="molecule type" value="Genomic_DNA"/>
</dbReference>